<organism evidence="1 2">
    <name type="scientific">Rubus argutus</name>
    <name type="common">Southern blackberry</name>
    <dbReference type="NCBI Taxonomy" id="59490"/>
    <lineage>
        <taxon>Eukaryota</taxon>
        <taxon>Viridiplantae</taxon>
        <taxon>Streptophyta</taxon>
        <taxon>Embryophyta</taxon>
        <taxon>Tracheophyta</taxon>
        <taxon>Spermatophyta</taxon>
        <taxon>Magnoliopsida</taxon>
        <taxon>eudicotyledons</taxon>
        <taxon>Gunneridae</taxon>
        <taxon>Pentapetalae</taxon>
        <taxon>rosids</taxon>
        <taxon>fabids</taxon>
        <taxon>Rosales</taxon>
        <taxon>Rosaceae</taxon>
        <taxon>Rosoideae</taxon>
        <taxon>Rosoideae incertae sedis</taxon>
        <taxon>Rubus</taxon>
    </lineage>
</organism>
<reference evidence="1 2" key="1">
    <citation type="journal article" date="2023" name="G3 (Bethesda)">
        <title>A chromosome-length genome assembly and annotation of blackberry (Rubus argutus, cv. 'Hillquist').</title>
        <authorList>
            <person name="Bruna T."/>
            <person name="Aryal R."/>
            <person name="Dudchenko O."/>
            <person name="Sargent D.J."/>
            <person name="Mead D."/>
            <person name="Buti M."/>
            <person name="Cavallini A."/>
            <person name="Hytonen T."/>
            <person name="Andres J."/>
            <person name="Pham M."/>
            <person name="Weisz D."/>
            <person name="Mascagni F."/>
            <person name="Usai G."/>
            <person name="Natali L."/>
            <person name="Bassil N."/>
            <person name="Fernandez G.E."/>
            <person name="Lomsadze A."/>
            <person name="Armour M."/>
            <person name="Olukolu B."/>
            <person name="Poorten T."/>
            <person name="Britton C."/>
            <person name="Davik J."/>
            <person name="Ashrafi H."/>
            <person name="Aiden E.L."/>
            <person name="Borodovsky M."/>
            <person name="Worthington M."/>
        </authorList>
    </citation>
    <scope>NUCLEOTIDE SEQUENCE [LARGE SCALE GENOMIC DNA]</scope>
    <source>
        <strain evidence="1">PI 553951</strain>
    </source>
</reference>
<accession>A0AAW1W1S5</accession>
<keyword evidence="2" id="KW-1185">Reference proteome</keyword>
<dbReference type="Proteomes" id="UP001457282">
    <property type="component" value="Unassembled WGS sequence"/>
</dbReference>
<sequence>MKRRRRWAHGGLQRRLGATAERGTCWEAGGAGGRTRDRRRRWWIEHRLNLAVNFGDLGSKVGWKTGRSFVVVIMV</sequence>
<protein>
    <submittedName>
        <fullName evidence="1">Uncharacterized protein</fullName>
    </submittedName>
</protein>
<evidence type="ECO:0000313" key="2">
    <source>
        <dbReference type="Proteomes" id="UP001457282"/>
    </source>
</evidence>
<dbReference type="EMBL" id="JBEDUW010000007">
    <property type="protein sequence ID" value="KAK9913377.1"/>
    <property type="molecule type" value="Genomic_DNA"/>
</dbReference>
<name>A0AAW1W1S5_RUBAR</name>
<proteinExistence type="predicted"/>
<dbReference type="AlphaFoldDB" id="A0AAW1W1S5"/>
<evidence type="ECO:0000313" key="1">
    <source>
        <dbReference type="EMBL" id="KAK9913377.1"/>
    </source>
</evidence>
<comment type="caution">
    <text evidence="1">The sequence shown here is derived from an EMBL/GenBank/DDBJ whole genome shotgun (WGS) entry which is preliminary data.</text>
</comment>
<gene>
    <name evidence="1" type="ORF">M0R45_037195</name>
</gene>